<dbReference type="EMBL" id="CP102774">
    <property type="protein sequence ID" value="UZF85073.1"/>
    <property type="molecule type" value="Genomic_DNA"/>
</dbReference>
<sequence length="354" mass="37207">MSEIVFAIPGDIDAPTGGYGYDRRLLREWREADIEARHLALPGSFPFPTAEDLAATEQLLAATAPDDILLVDGLAYGAFPEALAARFADRLVALVHHPLALETGHSPEAAEALRRSETLALRHARAIAVTSPATKLTLEAEFEVPADKIAVAIPGTDLAPRAHGSGRSEVLHMLAVGSLIPRKGYDILVEALTIIADKPWTLAIAGSPDHAPATSAELRHGIARAGLSERVTLTGGIDAEKLAQLYDESDLFVMSSFYEGYGMVLTEALARGLPIVTTLSGAGAEALPATAALKVPPGDAAALAKALARLIDAPAERRQRADAAWAAAGDLPRWSETARIVAQACLHDGGRKVG</sequence>
<dbReference type="InterPro" id="IPR028098">
    <property type="entry name" value="Glyco_trans_4-like_N"/>
</dbReference>
<dbReference type="Pfam" id="PF13692">
    <property type="entry name" value="Glyco_trans_1_4"/>
    <property type="match status" value="1"/>
</dbReference>
<evidence type="ECO:0000259" key="2">
    <source>
        <dbReference type="Pfam" id="PF13579"/>
    </source>
</evidence>
<dbReference type="PANTHER" id="PTHR46401:SF2">
    <property type="entry name" value="GLYCOSYLTRANSFERASE WBBK-RELATED"/>
    <property type="match status" value="1"/>
</dbReference>
<dbReference type="Pfam" id="PF13579">
    <property type="entry name" value="Glyco_trans_4_4"/>
    <property type="match status" value="1"/>
</dbReference>
<evidence type="ECO:0000313" key="3">
    <source>
        <dbReference type="EMBL" id="UZF85073.1"/>
    </source>
</evidence>
<dbReference type="GO" id="GO:0009103">
    <property type="term" value="P:lipopolysaccharide biosynthetic process"/>
    <property type="evidence" value="ECO:0007669"/>
    <property type="project" value="TreeGrafter"/>
</dbReference>
<proteinExistence type="predicted"/>
<gene>
    <name evidence="3" type="ORF">NWE54_14650</name>
</gene>
<dbReference type="Gene3D" id="3.40.50.2000">
    <property type="entry name" value="Glycogen Phosphorylase B"/>
    <property type="match status" value="2"/>
</dbReference>
<dbReference type="AlphaFoldDB" id="A0A9E7ZHQ0"/>
<protein>
    <submittedName>
        <fullName evidence="3">Glycosyltransferase family 4 protein</fullName>
    </submittedName>
</protein>
<dbReference type="SUPFAM" id="SSF53756">
    <property type="entry name" value="UDP-Glycosyltransferase/glycogen phosphorylase"/>
    <property type="match status" value="1"/>
</dbReference>
<dbReference type="GO" id="GO:0016757">
    <property type="term" value="F:glycosyltransferase activity"/>
    <property type="evidence" value="ECO:0007669"/>
    <property type="project" value="TreeGrafter"/>
</dbReference>
<feature type="domain" description="Glycosyltransferase subfamily 4-like N-terminal" evidence="2">
    <location>
        <begin position="28"/>
        <end position="151"/>
    </location>
</feature>
<dbReference type="PANTHER" id="PTHR46401">
    <property type="entry name" value="GLYCOSYLTRANSFERASE WBBK-RELATED"/>
    <property type="match status" value="1"/>
</dbReference>
<evidence type="ECO:0000256" key="1">
    <source>
        <dbReference type="ARBA" id="ARBA00022679"/>
    </source>
</evidence>
<keyword evidence="1" id="KW-0808">Transferase</keyword>
<organism evidence="3">
    <name type="scientific">Bosea sp. NBC_00436</name>
    <dbReference type="NCBI Taxonomy" id="2969620"/>
    <lineage>
        <taxon>Bacteria</taxon>
        <taxon>Pseudomonadati</taxon>
        <taxon>Pseudomonadota</taxon>
        <taxon>Alphaproteobacteria</taxon>
        <taxon>Hyphomicrobiales</taxon>
        <taxon>Boseaceae</taxon>
        <taxon>Bosea</taxon>
    </lineage>
</organism>
<dbReference type="CDD" id="cd03801">
    <property type="entry name" value="GT4_PimA-like"/>
    <property type="match status" value="1"/>
</dbReference>
<reference evidence="3" key="1">
    <citation type="submission" date="2022-08" db="EMBL/GenBank/DDBJ databases">
        <title>Complete Genome Sequences of 2 Bosea sp. soil isolates.</title>
        <authorList>
            <person name="Alvarez Arevalo M."/>
            <person name="Sterndorff E.B."/>
            <person name="Faurdal D."/>
            <person name="Joergensen T.S."/>
            <person name="Weber T."/>
        </authorList>
    </citation>
    <scope>NUCLEOTIDE SEQUENCE</scope>
    <source>
        <strain evidence="3">NBC_00436</strain>
    </source>
</reference>
<name>A0A9E7ZHQ0_9HYPH</name>
<accession>A0A9E7ZHQ0</accession>